<dbReference type="Proteomes" id="UP000095743">
    <property type="component" value="Chromosome"/>
</dbReference>
<sequence>MIDIVSERRVKLADKYKLYIEVPEKEYLIAYEDNVSVENAKDILWQYLDYYQDDARVENVEVNYDRNNHSINIEADLIYTGNDHTSVRYRANYLRDEKELME</sequence>
<dbReference type="OrthoDB" id="1707731at2"/>
<dbReference type="AlphaFoldDB" id="A0A1D8GCA6"/>
<accession>A0A1D8GCA6</accession>
<reference evidence="1 2" key="1">
    <citation type="submission" date="2016-09" db="EMBL/GenBank/DDBJ databases">
        <title>Genomic analysis reveals versatility of anaerobic energy metabolism of Geosporobacter ferrireducens IRF9 of phylum Firmicutes.</title>
        <authorList>
            <person name="Kim S.-J."/>
        </authorList>
    </citation>
    <scope>NUCLEOTIDE SEQUENCE [LARGE SCALE GENOMIC DNA]</scope>
    <source>
        <strain evidence="1 2">IRF9</strain>
    </source>
</reference>
<gene>
    <name evidence="1" type="ORF">Gferi_02410</name>
</gene>
<evidence type="ECO:0000313" key="2">
    <source>
        <dbReference type="Proteomes" id="UP000095743"/>
    </source>
</evidence>
<name>A0A1D8GCA6_9FIRM</name>
<proteinExistence type="predicted"/>
<protein>
    <submittedName>
        <fullName evidence="1">Uncharacterized protein</fullName>
    </submittedName>
</protein>
<dbReference type="KEGG" id="gfe:Gferi_02410"/>
<dbReference type="RefSeq" id="WP_069974121.1">
    <property type="nucleotide sequence ID" value="NZ_CP017269.1"/>
</dbReference>
<evidence type="ECO:0000313" key="1">
    <source>
        <dbReference type="EMBL" id="AOT68545.1"/>
    </source>
</evidence>
<keyword evidence="2" id="KW-1185">Reference proteome</keyword>
<dbReference type="STRING" id="1424294.Gferi_02410"/>
<dbReference type="EMBL" id="CP017269">
    <property type="protein sequence ID" value="AOT68545.1"/>
    <property type="molecule type" value="Genomic_DNA"/>
</dbReference>
<organism evidence="1 2">
    <name type="scientific">Geosporobacter ferrireducens</name>
    <dbReference type="NCBI Taxonomy" id="1424294"/>
    <lineage>
        <taxon>Bacteria</taxon>
        <taxon>Bacillati</taxon>
        <taxon>Bacillota</taxon>
        <taxon>Clostridia</taxon>
        <taxon>Peptostreptococcales</taxon>
        <taxon>Thermotaleaceae</taxon>
        <taxon>Geosporobacter</taxon>
    </lineage>
</organism>